<evidence type="ECO:0000313" key="2">
    <source>
        <dbReference type="EMBL" id="MCB7480417.1"/>
    </source>
</evidence>
<organism evidence="2 3">
    <name type="scientific">Christiangramia sediminis</name>
    <dbReference type="NCBI Taxonomy" id="2881336"/>
    <lineage>
        <taxon>Bacteria</taxon>
        <taxon>Pseudomonadati</taxon>
        <taxon>Bacteroidota</taxon>
        <taxon>Flavobacteriia</taxon>
        <taxon>Flavobacteriales</taxon>
        <taxon>Flavobacteriaceae</taxon>
        <taxon>Christiangramia</taxon>
    </lineage>
</organism>
<reference evidence="2" key="1">
    <citation type="submission" date="2021-10" db="EMBL/GenBank/DDBJ databases">
        <title>Gramella sp. ASW11-100T, isolated from marine sediment.</title>
        <authorList>
            <person name="Xia C."/>
        </authorList>
    </citation>
    <scope>NUCLEOTIDE SEQUENCE</scope>
    <source>
        <strain evidence="2">ASW11-100</strain>
    </source>
</reference>
<dbReference type="AlphaFoldDB" id="A0A9X1LHH5"/>
<protein>
    <submittedName>
        <fullName evidence="2">Uncharacterized protein</fullName>
    </submittedName>
</protein>
<sequence length="168" mass="18701">MKKFYYYLFSLVLSLATLSCSTDDEAGLTDQFLTANVNGSEFNSGTNKASLIFTREIDPAGRVNLFVSAISADGDIMEFMIENYQGVGKYYVGNNIYNNSWIKYQKPSNSEQWMLNTGGALNLTSNFIDITQSEDDLIEGKISCKELKSVLADVFGAVDGDFRLKYIP</sequence>
<dbReference type="Proteomes" id="UP001139414">
    <property type="component" value="Unassembled WGS sequence"/>
</dbReference>
<dbReference type="EMBL" id="JAJBZG010000001">
    <property type="protein sequence ID" value="MCB7480417.1"/>
    <property type="molecule type" value="Genomic_DNA"/>
</dbReference>
<keyword evidence="3" id="KW-1185">Reference proteome</keyword>
<feature type="chain" id="PRO_5040891362" evidence="1">
    <location>
        <begin position="27"/>
        <end position="168"/>
    </location>
</feature>
<proteinExistence type="predicted"/>
<feature type="signal peptide" evidence="1">
    <location>
        <begin position="1"/>
        <end position="26"/>
    </location>
</feature>
<evidence type="ECO:0000256" key="1">
    <source>
        <dbReference type="SAM" id="SignalP"/>
    </source>
</evidence>
<dbReference type="PROSITE" id="PS51257">
    <property type="entry name" value="PROKAR_LIPOPROTEIN"/>
    <property type="match status" value="1"/>
</dbReference>
<comment type="caution">
    <text evidence="2">The sequence shown here is derived from an EMBL/GenBank/DDBJ whole genome shotgun (WGS) entry which is preliminary data.</text>
</comment>
<dbReference type="RefSeq" id="WP_229338340.1">
    <property type="nucleotide sequence ID" value="NZ_JAJBZG010000001.1"/>
</dbReference>
<gene>
    <name evidence="2" type="ORF">LGQ90_03990</name>
</gene>
<name>A0A9X1LHH5_9FLAO</name>
<evidence type="ECO:0000313" key="3">
    <source>
        <dbReference type="Proteomes" id="UP001139414"/>
    </source>
</evidence>
<accession>A0A9X1LHH5</accession>
<keyword evidence="1" id="KW-0732">Signal</keyword>